<evidence type="ECO:0008006" key="3">
    <source>
        <dbReference type="Google" id="ProtNLM"/>
    </source>
</evidence>
<evidence type="ECO:0000313" key="1">
    <source>
        <dbReference type="EMBL" id="KAJ2678811.1"/>
    </source>
</evidence>
<organism evidence="1 2">
    <name type="scientific">Coemansia spiralis</name>
    <dbReference type="NCBI Taxonomy" id="417178"/>
    <lineage>
        <taxon>Eukaryota</taxon>
        <taxon>Fungi</taxon>
        <taxon>Fungi incertae sedis</taxon>
        <taxon>Zoopagomycota</taxon>
        <taxon>Kickxellomycotina</taxon>
        <taxon>Kickxellomycetes</taxon>
        <taxon>Kickxellales</taxon>
        <taxon>Kickxellaceae</taxon>
        <taxon>Coemansia</taxon>
    </lineage>
</organism>
<dbReference type="OrthoDB" id="5570055at2759"/>
<accession>A0A9W8GAX8</accession>
<comment type="caution">
    <text evidence="1">The sequence shown here is derived from an EMBL/GenBank/DDBJ whole genome shotgun (WGS) entry which is preliminary data.</text>
</comment>
<dbReference type="EMBL" id="JANBTW010000017">
    <property type="protein sequence ID" value="KAJ2678811.1"/>
    <property type="molecule type" value="Genomic_DNA"/>
</dbReference>
<dbReference type="Proteomes" id="UP001151518">
    <property type="component" value="Unassembled WGS sequence"/>
</dbReference>
<sequence>MSDADTKLLERAIDEASRKKSHYYYSAALEARVVAASEATHTITIEFTAVDSISSAGYLDEGFVGTVADYWTSVLISAVNQGRQSVTTTLTVQTLGRIVHGEKVHVICTTKANDGVPGATAVFASADDRRIVYAVVVHTKFFKALRQ</sequence>
<gene>
    <name evidence="1" type="ORF">GGI25_002003</name>
</gene>
<reference evidence="1" key="1">
    <citation type="submission" date="2022-07" db="EMBL/GenBank/DDBJ databases">
        <title>Phylogenomic reconstructions and comparative analyses of Kickxellomycotina fungi.</title>
        <authorList>
            <person name="Reynolds N.K."/>
            <person name="Stajich J.E."/>
            <person name="Barry K."/>
            <person name="Grigoriev I.V."/>
            <person name="Crous P."/>
            <person name="Smith M.E."/>
        </authorList>
    </citation>
    <scope>NUCLEOTIDE SEQUENCE</scope>
    <source>
        <strain evidence="1">NRRL 3115</strain>
    </source>
</reference>
<proteinExistence type="predicted"/>
<dbReference type="Gene3D" id="3.10.129.10">
    <property type="entry name" value="Hotdog Thioesterase"/>
    <property type="match status" value="1"/>
</dbReference>
<name>A0A9W8GAX8_9FUNG</name>
<dbReference type="AlphaFoldDB" id="A0A9W8GAX8"/>
<protein>
    <recommendedName>
        <fullName evidence="3">Thioesterase domain-containing protein</fullName>
    </recommendedName>
</protein>
<evidence type="ECO:0000313" key="2">
    <source>
        <dbReference type="Proteomes" id="UP001151518"/>
    </source>
</evidence>